<dbReference type="InterPro" id="IPR018078">
    <property type="entry name" value="DNA-binding_RecF_CS"/>
</dbReference>
<dbReference type="PROSITE" id="PS00618">
    <property type="entry name" value="RECF_2"/>
    <property type="match status" value="1"/>
</dbReference>
<dbReference type="Proteomes" id="UP000182798">
    <property type="component" value="Unassembled WGS sequence"/>
</dbReference>
<comment type="caution">
    <text evidence="12">The sequence shown here is derived from an EMBL/GenBank/DDBJ whole genome shotgun (WGS) entry which is preliminary data.</text>
</comment>
<dbReference type="OrthoDB" id="9803889at2"/>
<dbReference type="SUPFAM" id="SSF52540">
    <property type="entry name" value="P-loop containing nucleoside triphosphate hydrolases"/>
    <property type="match status" value="1"/>
</dbReference>
<keyword evidence="9 10" id="KW-0742">SOS response</keyword>
<keyword evidence="9 10" id="KW-0227">DNA damage</keyword>
<evidence type="ECO:0000256" key="9">
    <source>
        <dbReference type="HAMAP-Rule" id="MF_00365"/>
    </source>
</evidence>
<evidence type="ECO:0000256" key="3">
    <source>
        <dbReference type="ARBA" id="ARBA00020170"/>
    </source>
</evidence>
<accession>A0A1J5TXI5</accession>
<dbReference type="InterPro" id="IPR042174">
    <property type="entry name" value="RecF_2"/>
</dbReference>
<evidence type="ECO:0000259" key="11">
    <source>
        <dbReference type="Pfam" id="PF02463"/>
    </source>
</evidence>
<dbReference type="GO" id="GO:0006260">
    <property type="term" value="P:DNA replication"/>
    <property type="evidence" value="ECO:0007669"/>
    <property type="project" value="UniProtKB-UniRule"/>
</dbReference>
<evidence type="ECO:0000256" key="8">
    <source>
        <dbReference type="ARBA" id="ARBA00023125"/>
    </source>
</evidence>
<keyword evidence="9 10" id="KW-0234">DNA repair</keyword>
<dbReference type="AlphaFoldDB" id="A0A1J5TXI5"/>
<comment type="subcellular location">
    <subcellularLocation>
        <location evidence="1 9 10">Cytoplasm</location>
    </subcellularLocation>
</comment>
<dbReference type="PANTHER" id="PTHR32182:SF0">
    <property type="entry name" value="DNA REPLICATION AND REPAIR PROTEIN RECF"/>
    <property type="match status" value="1"/>
</dbReference>
<keyword evidence="8 9" id="KW-0238">DNA-binding</keyword>
<gene>
    <name evidence="9" type="primary">recF</name>
    <name evidence="12" type="ORF">BGC33_13445</name>
</gene>
<comment type="similarity">
    <text evidence="2 9 10">Belongs to the RecF family.</text>
</comment>
<dbReference type="GO" id="GO:0000731">
    <property type="term" value="P:DNA synthesis involved in DNA repair"/>
    <property type="evidence" value="ECO:0007669"/>
    <property type="project" value="TreeGrafter"/>
</dbReference>
<keyword evidence="5 9" id="KW-0235">DNA replication</keyword>
<dbReference type="Gene3D" id="1.20.1050.90">
    <property type="entry name" value="RecF/RecN/SMC, N-terminal domain"/>
    <property type="match status" value="1"/>
</dbReference>
<dbReference type="NCBIfam" id="TIGR00611">
    <property type="entry name" value="recf"/>
    <property type="match status" value="1"/>
</dbReference>
<dbReference type="GO" id="GO:0003697">
    <property type="term" value="F:single-stranded DNA binding"/>
    <property type="evidence" value="ECO:0007669"/>
    <property type="project" value="UniProtKB-UniRule"/>
</dbReference>
<feature type="domain" description="RecF/RecN/SMC N-terminal" evidence="11">
    <location>
        <begin position="4"/>
        <end position="357"/>
    </location>
</feature>
<sequence>MAIISKLSIHQFRNLISQYITPDKNINLFISDNAQGKTNLIEAIYYLGHNRSFKTKTLKEIINSDADTFQLSVEVDANKIKLEKTKNKTKVTINQSKIDNASQLSCLLPIQIITPDKGFIVNGTPKNKRSYLDWGVFHVKPETIKAFKNYHKILKNINTLLGNNQTNELDFWFLELAKHSAIINKNRLDYLQQLRETLLSDKTETLGKLIDSLDKFNYEFSSGWPKEVDQINEQSIYQYLKKNTTSLLRIKYLNYGSHKANINFTFDNRSECFFSRGEQKTLSIIFWLTQVVLLINLGVKPIVLIDDLSSELDHAKVNIILQYLKNLDVQTFMTDINHNLSTIQQINPTIFQINKGVITQQK</sequence>
<name>A0A1J5TXI5_9GAMM</name>
<evidence type="ECO:0000256" key="1">
    <source>
        <dbReference type="ARBA" id="ARBA00004496"/>
    </source>
</evidence>
<evidence type="ECO:0000256" key="7">
    <source>
        <dbReference type="ARBA" id="ARBA00022840"/>
    </source>
</evidence>
<dbReference type="HAMAP" id="MF_00365">
    <property type="entry name" value="RecF"/>
    <property type="match status" value="1"/>
</dbReference>
<dbReference type="GO" id="GO:0005737">
    <property type="term" value="C:cytoplasm"/>
    <property type="evidence" value="ECO:0007669"/>
    <property type="project" value="UniProtKB-SubCell"/>
</dbReference>
<evidence type="ECO:0000256" key="5">
    <source>
        <dbReference type="ARBA" id="ARBA00022705"/>
    </source>
</evidence>
<protein>
    <recommendedName>
        <fullName evidence="3 9">DNA replication and repair protein RecF</fullName>
    </recommendedName>
</protein>
<dbReference type="Gene3D" id="3.40.50.300">
    <property type="entry name" value="P-loop containing nucleotide triphosphate hydrolases"/>
    <property type="match status" value="1"/>
</dbReference>
<proteinExistence type="inferred from homology"/>
<dbReference type="GO" id="GO:0009432">
    <property type="term" value="P:SOS response"/>
    <property type="evidence" value="ECO:0007669"/>
    <property type="project" value="UniProtKB-UniRule"/>
</dbReference>
<evidence type="ECO:0000256" key="2">
    <source>
        <dbReference type="ARBA" id="ARBA00008016"/>
    </source>
</evidence>
<reference evidence="13" key="1">
    <citation type="submission" date="2016-09" db="EMBL/GenBank/DDBJ databases">
        <title>Genome Sequence of Bathymodiolus thermophilus sulfur-oxidizing gill endosymbiont.</title>
        <authorList>
            <person name="Ponnudurai R."/>
            <person name="Kleiner M."/>
            <person name="Sayavedra L."/>
            <person name="Thuermer A."/>
            <person name="Felbeck H."/>
            <person name="Schlueter R."/>
            <person name="Schweder T."/>
            <person name="Markert S."/>
        </authorList>
    </citation>
    <scope>NUCLEOTIDE SEQUENCE [LARGE SCALE GENOMIC DNA]</scope>
    <source>
        <strain evidence="13">BAT/CrabSpa'14</strain>
    </source>
</reference>
<dbReference type="Pfam" id="PF02463">
    <property type="entry name" value="SMC_N"/>
    <property type="match status" value="1"/>
</dbReference>
<dbReference type="GO" id="GO:0005524">
    <property type="term" value="F:ATP binding"/>
    <property type="evidence" value="ECO:0007669"/>
    <property type="project" value="UniProtKB-UniRule"/>
</dbReference>
<dbReference type="InterPro" id="IPR001238">
    <property type="entry name" value="DNA-binding_RecF"/>
</dbReference>
<organism evidence="12 13">
    <name type="scientific">Bathymodiolus thermophilus thioautotrophic gill symbiont</name>
    <dbReference type="NCBI Taxonomy" id="2360"/>
    <lineage>
        <taxon>Bacteria</taxon>
        <taxon>Pseudomonadati</taxon>
        <taxon>Pseudomonadota</taxon>
        <taxon>Gammaproteobacteria</taxon>
        <taxon>sulfur-oxidizing symbionts</taxon>
    </lineage>
</organism>
<keyword evidence="7 9" id="KW-0067">ATP-binding</keyword>
<dbReference type="InterPro" id="IPR003395">
    <property type="entry name" value="RecF/RecN/SMC_N"/>
</dbReference>
<dbReference type="RefSeq" id="WP_071563467.1">
    <property type="nucleotide sequence ID" value="NZ_MIQH01000322.1"/>
</dbReference>
<evidence type="ECO:0000256" key="6">
    <source>
        <dbReference type="ARBA" id="ARBA00022741"/>
    </source>
</evidence>
<evidence type="ECO:0000256" key="4">
    <source>
        <dbReference type="ARBA" id="ARBA00022490"/>
    </source>
</evidence>
<dbReference type="EMBL" id="MIQH01000322">
    <property type="protein sequence ID" value="OIR25466.1"/>
    <property type="molecule type" value="Genomic_DNA"/>
</dbReference>
<evidence type="ECO:0000256" key="10">
    <source>
        <dbReference type="RuleBase" id="RU000578"/>
    </source>
</evidence>
<comment type="function">
    <text evidence="9 10">The RecF protein is involved in DNA metabolism; it is required for DNA replication and normal SOS inducibility. RecF binds preferentially to single-stranded, linear DNA. It also seems to bind ATP.</text>
</comment>
<dbReference type="InterPro" id="IPR027417">
    <property type="entry name" value="P-loop_NTPase"/>
</dbReference>
<keyword evidence="6 9" id="KW-0547">Nucleotide-binding</keyword>
<evidence type="ECO:0000313" key="13">
    <source>
        <dbReference type="Proteomes" id="UP000182798"/>
    </source>
</evidence>
<comment type="caution">
    <text evidence="9">Lacks conserved residue(s) required for the propagation of feature annotation.</text>
</comment>
<dbReference type="PANTHER" id="PTHR32182">
    <property type="entry name" value="DNA REPLICATION AND REPAIR PROTEIN RECF"/>
    <property type="match status" value="1"/>
</dbReference>
<dbReference type="GO" id="GO:0006302">
    <property type="term" value="P:double-strand break repair"/>
    <property type="evidence" value="ECO:0007669"/>
    <property type="project" value="TreeGrafter"/>
</dbReference>
<keyword evidence="4 9" id="KW-0963">Cytoplasm</keyword>
<evidence type="ECO:0000313" key="12">
    <source>
        <dbReference type="EMBL" id="OIR25466.1"/>
    </source>
</evidence>